<comment type="subcellular location">
    <subcellularLocation>
        <location evidence="1">Secreted</location>
    </subcellularLocation>
</comment>
<proteinExistence type="inferred from homology"/>
<name>A0A834X3E5_9FABA</name>
<protein>
    <submittedName>
        <fullName evidence="6">Self-incompatibility protein</fullName>
    </submittedName>
</protein>
<dbReference type="PANTHER" id="PTHR31232:SF149">
    <property type="entry name" value="S-PROTEIN HOMOLOG"/>
    <property type="match status" value="1"/>
</dbReference>
<dbReference type="InterPro" id="IPR010264">
    <property type="entry name" value="Self-incomp_S1"/>
</dbReference>
<evidence type="ECO:0000313" key="6">
    <source>
        <dbReference type="EMBL" id="KAF7837365.1"/>
    </source>
</evidence>
<dbReference type="OrthoDB" id="1383994at2759"/>
<evidence type="ECO:0000256" key="3">
    <source>
        <dbReference type="ARBA" id="ARBA00022471"/>
    </source>
</evidence>
<dbReference type="Pfam" id="PF05938">
    <property type="entry name" value="Self-incomp_S1"/>
    <property type="match status" value="1"/>
</dbReference>
<comment type="caution">
    <text evidence="6">The sequence shown here is derived from an EMBL/GenBank/DDBJ whole genome shotgun (WGS) entry which is preliminary data.</text>
</comment>
<sequence length="305" mass="34185">MNPQALSTIHLELDLNAKTSIVGVLCCKVMRDGASRSWNIIKGKGKGGSQREHTVSRGSEVSDGFNGVERVRPVFENAFVGSQIAITHLQSAVANEIIVIIAPCSDHHFGIHYYFVVVAPIHVLVQHCETQIMDAFGYAFLTNFKATFSIRVAIRINQAISTMCGSARMMMRAVVMMVGLTLVVGIGRSNSEGGGDEAPKVTVRMTNDIGRDLVLTIHCRHEDEDLGEQVVQPRTNYEFSFIPNFWGTNLYTCQFSWEGGVSHFFDIFKMDRDYGHCTTCVWSIREYKPCRLNDQTHAFDDCFDW</sequence>
<keyword evidence="4" id="KW-0964">Secreted</keyword>
<reference evidence="6" key="1">
    <citation type="submission" date="2020-09" db="EMBL/GenBank/DDBJ databases">
        <title>Genome-Enabled Discovery of Anthraquinone Biosynthesis in Senna tora.</title>
        <authorList>
            <person name="Kang S.-H."/>
            <person name="Pandey R.P."/>
            <person name="Lee C.-M."/>
            <person name="Sim J.-S."/>
            <person name="Jeong J.-T."/>
            <person name="Choi B.-S."/>
            <person name="Jung M."/>
            <person name="Ginzburg D."/>
            <person name="Zhao K."/>
            <person name="Won S.Y."/>
            <person name="Oh T.-J."/>
            <person name="Yu Y."/>
            <person name="Kim N.-H."/>
            <person name="Lee O.R."/>
            <person name="Lee T.-H."/>
            <person name="Bashyal P."/>
            <person name="Kim T.-S."/>
            <person name="Lee W.-H."/>
            <person name="Kawkins C."/>
            <person name="Kim C.-K."/>
            <person name="Kim J.S."/>
            <person name="Ahn B.O."/>
            <person name="Rhee S.Y."/>
            <person name="Sohng J.K."/>
        </authorList>
    </citation>
    <scope>NUCLEOTIDE SEQUENCE</scope>
    <source>
        <tissue evidence="6">Leaf</tissue>
    </source>
</reference>
<evidence type="ECO:0000256" key="5">
    <source>
        <dbReference type="ARBA" id="ARBA00022729"/>
    </source>
</evidence>
<dbReference type="GO" id="GO:0005576">
    <property type="term" value="C:extracellular region"/>
    <property type="evidence" value="ECO:0007669"/>
    <property type="project" value="UniProtKB-SubCell"/>
</dbReference>
<dbReference type="EMBL" id="JAAIUW010000003">
    <property type="protein sequence ID" value="KAF7837365.1"/>
    <property type="molecule type" value="Genomic_DNA"/>
</dbReference>
<dbReference type="PANTHER" id="PTHR31232">
    <property type="match status" value="1"/>
</dbReference>
<gene>
    <name evidence="6" type="ORF">G2W53_005847</name>
</gene>
<dbReference type="AlphaFoldDB" id="A0A834X3E5"/>
<evidence type="ECO:0000256" key="4">
    <source>
        <dbReference type="ARBA" id="ARBA00022525"/>
    </source>
</evidence>
<dbReference type="GO" id="GO:0060320">
    <property type="term" value="P:rejection of self pollen"/>
    <property type="evidence" value="ECO:0007669"/>
    <property type="project" value="UniProtKB-KW"/>
</dbReference>
<evidence type="ECO:0000256" key="1">
    <source>
        <dbReference type="ARBA" id="ARBA00004613"/>
    </source>
</evidence>
<evidence type="ECO:0000256" key="2">
    <source>
        <dbReference type="ARBA" id="ARBA00005581"/>
    </source>
</evidence>
<keyword evidence="3" id="KW-0713">Self-incompatibility</keyword>
<keyword evidence="7" id="KW-1185">Reference proteome</keyword>
<keyword evidence="5" id="KW-0732">Signal</keyword>
<evidence type="ECO:0000313" key="7">
    <source>
        <dbReference type="Proteomes" id="UP000634136"/>
    </source>
</evidence>
<dbReference type="Proteomes" id="UP000634136">
    <property type="component" value="Unassembled WGS sequence"/>
</dbReference>
<accession>A0A834X3E5</accession>
<organism evidence="6 7">
    <name type="scientific">Senna tora</name>
    <dbReference type="NCBI Taxonomy" id="362788"/>
    <lineage>
        <taxon>Eukaryota</taxon>
        <taxon>Viridiplantae</taxon>
        <taxon>Streptophyta</taxon>
        <taxon>Embryophyta</taxon>
        <taxon>Tracheophyta</taxon>
        <taxon>Spermatophyta</taxon>
        <taxon>Magnoliopsida</taxon>
        <taxon>eudicotyledons</taxon>
        <taxon>Gunneridae</taxon>
        <taxon>Pentapetalae</taxon>
        <taxon>rosids</taxon>
        <taxon>fabids</taxon>
        <taxon>Fabales</taxon>
        <taxon>Fabaceae</taxon>
        <taxon>Caesalpinioideae</taxon>
        <taxon>Cassia clade</taxon>
        <taxon>Senna</taxon>
    </lineage>
</organism>
<comment type="similarity">
    <text evidence="2">Belongs to the plant self-incompatibility (S1) protein family.</text>
</comment>